<protein>
    <submittedName>
        <fullName evidence="1">DUF6882 domain-containing protein</fullName>
    </submittedName>
</protein>
<dbReference type="Pfam" id="PF21813">
    <property type="entry name" value="DUF6882"/>
    <property type="match status" value="1"/>
</dbReference>
<evidence type="ECO:0000313" key="2">
    <source>
        <dbReference type="Proteomes" id="UP001597459"/>
    </source>
</evidence>
<name>A0ABW5N8K7_9FLAO</name>
<evidence type="ECO:0000313" key="1">
    <source>
        <dbReference type="EMBL" id="MFD2591952.1"/>
    </source>
</evidence>
<dbReference type="InterPro" id="IPR049249">
    <property type="entry name" value="DUF6882"/>
</dbReference>
<sequence>MGLKEKRAVEAFRTTHFETIKNEINKTAGFEISFDISWDTLCEDRFSHLYDDTFPKIYFLPLLNGLKEIASDAMGQQMLQTGLKKVTILNQDNKHNPTHAITFQGGVLTIDHSPVLNADKVEDRTERIVFLLENGLEEVIESSSVKEEKKAADEEKVLEELDIEVLYNQCVARSFEQQNIFADMVSDQSWDFNMGKGTVTFGTQEFSMQMLGTYSEKEKSWLWAWGNQQSGIPEVLLEAVHELRSVGSKYGVEDFVSPKIDTEEDPGHFYGAIASSLTGMSCYCPLKFKGLNVYVLIKSDEIEAKELKEPSLLAANFTKMLTAVACSHKHALYSYLEKKGYSMELTGNNIVATKEGDQLLGIFDLKGRLVKLTNNKVAV</sequence>
<dbReference type="RefSeq" id="WP_378258628.1">
    <property type="nucleotide sequence ID" value="NZ_JBHSJV010000001.1"/>
</dbReference>
<reference evidence="2" key="1">
    <citation type="journal article" date="2019" name="Int. J. Syst. Evol. Microbiol.">
        <title>The Global Catalogue of Microorganisms (GCM) 10K type strain sequencing project: providing services to taxonomists for standard genome sequencing and annotation.</title>
        <authorList>
            <consortium name="The Broad Institute Genomics Platform"/>
            <consortium name="The Broad Institute Genome Sequencing Center for Infectious Disease"/>
            <person name="Wu L."/>
            <person name="Ma J."/>
        </authorList>
    </citation>
    <scope>NUCLEOTIDE SEQUENCE [LARGE SCALE GENOMIC DNA]</scope>
    <source>
        <strain evidence="2">KCTC 42423</strain>
    </source>
</reference>
<gene>
    <name evidence="1" type="ORF">ACFSTE_14030</name>
</gene>
<dbReference type="Proteomes" id="UP001597459">
    <property type="component" value="Unassembled WGS sequence"/>
</dbReference>
<proteinExistence type="predicted"/>
<accession>A0ABW5N8K7</accession>
<dbReference type="EMBL" id="JBHULX010000027">
    <property type="protein sequence ID" value="MFD2591952.1"/>
    <property type="molecule type" value="Genomic_DNA"/>
</dbReference>
<keyword evidence="2" id="KW-1185">Reference proteome</keyword>
<organism evidence="1 2">
    <name type="scientific">Aquimarina hainanensis</name>
    <dbReference type="NCBI Taxonomy" id="1578017"/>
    <lineage>
        <taxon>Bacteria</taxon>
        <taxon>Pseudomonadati</taxon>
        <taxon>Bacteroidota</taxon>
        <taxon>Flavobacteriia</taxon>
        <taxon>Flavobacteriales</taxon>
        <taxon>Flavobacteriaceae</taxon>
        <taxon>Aquimarina</taxon>
    </lineage>
</organism>
<comment type="caution">
    <text evidence="1">The sequence shown here is derived from an EMBL/GenBank/DDBJ whole genome shotgun (WGS) entry which is preliminary data.</text>
</comment>